<evidence type="ECO:0000313" key="1">
    <source>
        <dbReference type="EMBL" id="RAH44856.1"/>
    </source>
</evidence>
<dbReference type="Proteomes" id="UP000249057">
    <property type="component" value="Unassembled WGS sequence"/>
</dbReference>
<dbReference type="EMBL" id="KZ825350">
    <property type="protein sequence ID" value="RAH44856.1"/>
    <property type="molecule type" value="Genomic_DNA"/>
</dbReference>
<organism evidence="1 2">
    <name type="scientific">Aspergillus brunneoviolaceus CBS 621.78</name>
    <dbReference type="NCBI Taxonomy" id="1450534"/>
    <lineage>
        <taxon>Eukaryota</taxon>
        <taxon>Fungi</taxon>
        <taxon>Dikarya</taxon>
        <taxon>Ascomycota</taxon>
        <taxon>Pezizomycotina</taxon>
        <taxon>Eurotiomycetes</taxon>
        <taxon>Eurotiomycetidae</taxon>
        <taxon>Eurotiales</taxon>
        <taxon>Aspergillaceae</taxon>
        <taxon>Aspergillus</taxon>
        <taxon>Aspergillus subgen. Circumdati</taxon>
    </lineage>
</organism>
<protein>
    <submittedName>
        <fullName evidence="1">Uncharacterized protein</fullName>
    </submittedName>
</protein>
<evidence type="ECO:0000313" key="2">
    <source>
        <dbReference type="Proteomes" id="UP000249057"/>
    </source>
</evidence>
<reference evidence="1" key="1">
    <citation type="submission" date="2018-02" db="EMBL/GenBank/DDBJ databases">
        <title>The genomes of Aspergillus section Nigri reveals drivers in fungal speciation.</title>
        <authorList>
            <consortium name="DOE Joint Genome Institute"/>
            <person name="Vesth T.C."/>
            <person name="Nybo J."/>
            <person name="Theobald S."/>
            <person name="Brandl J."/>
            <person name="Frisvad J.C."/>
            <person name="Nielsen K.F."/>
            <person name="Lyhne E.K."/>
            <person name="Kogle M.E."/>
            <person name="Kuo A."/>
            <person name="Riley R."/>
            <person name="Clum A."/>
            <person name="Nolan M."/>
            <person name="Lipzen A."/>
            <person name="Salamov A."/>
            <person name="Henrissat B."/>
            <person name="Wiebenga A."/>
            <person name="De vries R.P."/>
            <person name="Grigoriev I.V."/>
            <person name="Mortensen U.H."/>
            <person name="Andersen M.R."/>
            <person name="Baker S.E."/>
        </authorList>
    </citation>
    <scope>NUCLEOTIDE SEQUENCE</scope>
    <source>
        <strain evidence="1">CBS 621.78</strain>
    </source>
</reference>
<keyword evidence="2" id="KW-1185">Reference proteome</keyword>
<gene>
    <name evidence="1" type="ORF">BO95DRAFT_443816</name>
</gene>
<sequence>MHPRCNHPDLTTFDLHALSQQSKQGLDLRGRCHNSGCWCIKVNGLGPSISVLNPR</sequence>
<accession>A0ACD1G6H7</accession>
<name>A0ACD1G6H7_9EURO</name>
<proteinExistence type="predicted"/>